<sequence length="225" mass="24686">MNRRTRLTVLVACFLCVGSALWAAVRPEVVQRAWEKTFPLAEVSLPQGSIHYESKTEPNAWVASEGSGYSVHVTEGLMKVLNSEDQIAGVLGHELGHIKLGHFGKTSTRRIAEAGIGLLIYDQLIRKSNSTLTKVLLGAGTIAGGMLAESGFSRQQEIEADAFGVKMLAKAGYNPYGLYDAMMAMKRSGFTTQPNGFNSHPPTERRLKRLKIEAQKYPYKGTKRS</sequence>
<dbReference type="PANTHER" id="PTHR22726">
    <property type="entry name" value="METALLOENDOPEPTIDASE OMA1"/>
    <property type="match status" value="1"/>
</dbReference>
<keyword evidence="2" id="KW-0479">Metal-binding</keyword>
<keyword evidence="4 6" id="KW-0862">Zinc</keyword>
<evidence type="ECO:0000256" key="7">
    <source>
        <dbReference type="SAM" id="SignalP"/>
    </source>
</evidence>
<dbReference type="InterPro" id="IPR001915">
    <property type="entry name" value="Peptidase_M48"/>
</dbReference>
<evidence type="ECO:0000256" key="3">
    <source>
        <dbReference type="ARBA" id="ARBA00022801"/>
    </source>
</evidence>
<keyword evidence="7" id="KW-0732">Signal</keyword>
<dbReference type="Proteomes" id="UP000003806">
    <property type="component" value="Chromosome"/>
</dbReference>
<keyword evidence="5 6" id="KW-0482">Metalloprotease</keyword>
<feature type="signal peptide" evidence="7">
    <location>
        <begin position="1"/>
        <end position="22"/>
    </location>
</feature>
<proteinExistence type="inferred from homology"/>
<name>H0UJ81_9BACT</name>
<dbReference type="GO" id="GO:0046872">
    <property type="term" value="F:metal ion binding"/>
    <property type="evidence" value="ECO:0007669"/>
    <property type="project" value="UniProtKB-KW"/>
</dbReference>
<reference evidence="9 10" key="1">
    <citation type="submission" date="2011-11" db="EMBL/GenBank/DDBJ databases">
        <title>The Noncontiguous Finished genome of Jonquetella anthropi DSM 22815.</title>
        <authorList>
            <consortium name="US DOE Joint Genome Institute (JGI-PGF)"/>
            <person name="Lucas S."/>
            <person name="Copeland A."/>
            <person name="Lapidus A."/>
            <person name="Glavina del Rio T."/>
            <person name="Dalin E."/>
            <person name="Tice H."/>
            <person name="Bruce D."/>
            <person name="Goodwin L."/>
            <person name="Pitluck S."/>
            <person name="Peters L."/>
            <person name="Mikhailova N."/>
            <person name="Held B."/>
            <person name="Kyrpides N."/>
            <person name="Mavromatis K."/>
            <person name="Ivanova N."/>
            <person name="Markowitz V."/>
            <person name="Cheng J.-F."/>
            <person name="Hugenholtz P."/>
            <person name="Woyke T."/>
            <person name="Wu D."/>
            <person name="Gronow S."/>
            <person name="Wellnitz S."/>
            <person name="Brambilla E."/>
            <person name="Klenk H.-P."/>
            <person name="Eisen J.A."/>
        </authorList>
    </citation>
    <scope>NUCLEOTIDE SEQUENCE [LARGE SCALE GENOMIC DNA]</scope>
    <source>
        <strain evidence="9 10">DSM 22815</strain>
    </source>
</reference>
<feature type="chain" id="PRO_5003540799" evidence="7">
    <location>
        <begin position="23"/>
        <end position="225"/>
    </location>
</feature>
<protein>
    <submittedName>
        <fullName evidence="9">Peptidase family M48</fullName>
    </submittedName>
</protein>
<evidence type="ECO:0000256" key="4">
    <source>
        <dbReference type="ARBA" id="ARBA00022833"/>
    </source>
</evidence>
<keyword evidence="3 6" id="KW-0378">Hydrolase</keyword>
<dbReference type="HOGENOM" id="CLU_1302796_0_0_0"/>
<accession>H0UJ81</accession>
<dbReference type="AlphaFoldDB" id="H0UJ81"/>
<evidence type="ECO:0000313" key="10">
    <source>
        <dbReference type="Proteomes" id="UP000003806"/>
    </source>
</evidence>
<gene>
    <name evidence="9" type="ORF">JonanDRAFT_0396</name>
</gene>
<feature type="domain" description="Peptidase M48" evidence="8">
    <location>
        <begin position="30"/>
        <end position="211"/>
    </location>
</feature>
<evidence type="ECO:0000256" key="6">
    <source>
        <dbReference type="RuleBase" id="RU003983"/>
    </source>
</evidence>
<dbReference type="CDD" id="cd07324">
    <property type="entry name" value="M48C_Oma1-like"/>
    <property type="match status" value="1"/>
</dbReference>
<dbReference type="OrthoDB" id="9810445at2"/>
<comment type="cofactor">
    <cofactor evidence="6">
        <name>Zn(2+)</name>
        <dbReference type="ChEBI" id="CHEBI:29105"/>
    </cofactor>
    <text evidence="6">Binds 1 zinc ion per subunit.</text>
</comment>
<evidence type="ECO:0000256" key="2">
    <source>
        <dbReference type="ARBA" id="ARBA00022723"/>
    </source>
</evidence>
<dbReference type="GO" id="GO:0004222">
    <property type="term" value="F:metalloendopeptidase activity"/>
    <property type="evidence" value="ECO:0007669"/>
    <property type="project" value="InterPro"/>
</dbReference>
<dbReference type="Gene3D" id="3.30.2010.10">
    <property type="entry name" value="Metalloproteases ('zincins'), catalytic domain"/>
    <property type="match status" value="1"/>
</dbReference>
<dbReference type="STRING" id="885272.JonanDRAFT_0396"/>
<keyword evidence="10" id="KW-1185">Reference proteome</keyword>
<comment type="similarity">
    <text evidence="6">Belongs to the peptidase M48 family.</text>
</comment>
<evidence type="ECO:0000259" key="8">
    <source>
        <dbReference type="Pfam" id="PF01435"/>
    </source>
</evidence>
<dbReference type="Pfam" id="PF01435">
    <property type="entry name" value="Peptidase_M48"/>
    <property type="match status" value="1"/>
</dbReference>
<dbReference type="eggNOG" id="COG0501">
    <property type="taxonomic scope" value="Bacteria"/>
</dbReference>
<dbReference type="RefSeq" id="WP_008522575.1">
    <property type="nucleotide sequence ID" value="NZ_CM001376.1"/>
</dbReference>
<evidence type="ECO:0000256" key="5">
    <source>
        <dbReference type="ARBA" id="ARBA00023049"/>
    </source>
</evidence>
<evidence type="ECO:0000256" key="1">
    <source>
        <dbReference type="ARBA" id="ARBA00022670"/>
    </source>
</evidence>
<dbReference type="InterPro" id="IPR051156">
    <property type="entry name" value="Mito/Outer_Membr_Metalloprot"/>
</dbReference>
<evidence type="ECO:0000313" key="9">
    <source>
        <dbReference type="EMBL" id="EHM12814.1"/>
    </source>
</evidence>
<keyword evidence="1 6" id="KW-0645">Protease</keyword>
<dbReference type="GO" id="GO:0051603">
    <property type="term" value="P:proteolysis involved in protein catabolic process"/>
    <property type="evidence" value="ECO:0007669"/>
    <property type="project" value="TreeGrafter"/>
</dbReference>
<dbReference type="GO" id="GO:0016020">
    <property type="term" value="C:membrane"/>
    <property type="evidence" value="ECO:0007669"/>
    <property type="project" value="TreeGrafter"/>
</dbReference>
<organism evidence="9 10">
    <name type="scientific">Jonquetella anthropi DSM 22815</name>
    <dbReference type="NCBI Taxonomy" id="885272"/>
    <lineage>
        <taxon>Bacteria</taxon>
        <taxon>Thermotogati</taxon>
        <taxon>Synergistota</taxon>
        <taxon>Synergistia</taxon>
        <taxon>Synergistales</taxon>
        <taxon>Dethiosulfovibrionaceae</taxon>
        <taxon>Jonquetella</taxon>
    </lineage>
</organism>
<dbReference type="EMBL" id="CM001376">
    <property type="protein sequence ID" value="EHM12814.1"/>
    <property type="molecule type" value="Genomic_DNA"/>
</dbReference>
<dbReference type="PANTHER" id="PTHR22726:SF1">
    <property type="entry name" value="METALLOENDOPEPTIDASE OMA1, MITOCHONDRIAL"/>
    <property type="match status" value="1"/>
</dbReference>